<dbReference type="InterPro" id="IPR016656">
    <property type="entry name" value="TFIIE-bsu"/>
</dbReference>
<sequence length="284" mass="32159">MALNERLDKFRLQQERCQTTLSSIAANQASTRRSNIGPWVQTINGPSTPAKPPQCKFSDDTDRLQRINSVRKSPAAAQIKLVIELLYKTRQSFTAEQINEATFVHIHGNKEVFDRLRNNPKVHFDGNRFSYKSKYDLNGKDQLLSLIRKFLEGLAVADVKDAYLAVLEDLKALKASGDVWLVSTTKSQEGIVYPDIDPRSNLKLSDDVKQLARSIKLPRDMLDIEKELQKSGQPTKTNAARRRAAAQILVHPPKPKSRKKPRGLTSRTKLTNSHMPELFMDLKT</sequence>
<dbReference type="EMBL" id="SPHZ02000006">
    <property type="protein sequence ID" value="KAF0912819.1"/>
    <property type="molecule type" value="Genomic_DNA"/>
</dbReference>
<dbReference type="Pfam" id="PF02186">
    <property type="entry name" value="TFIIE_beta"/>
    <property type="match status" value="1"/>
</dbReference>
<proteinExistence type="predicted"/>
<keyword evidence="5" id="KW-0539">Nucleus</keyword>
<accession>A0A6G1DK54</accession>
<dbReference type="PANTHER" id="PTHR12716">
    <property type="entry name" value="TRANSCRIPTION INITIATION FACTOR IIE, BETA SUBUNIT"/>
    <property type="match status" value="1"/>
</dbReference>
<keyword evidence="3" id="KW-0238">DNA-binding</keyword>
<evidence type="ECO:0000256" key="2">
    <source>
        <dbReference type="ARBA" id="ARBA00023015"/>
    </source>
</evidence>
<evidence type="ECO:0000256" key="4">
    <source>
        <dbReference type="ARBA" id="ARBA00023163"/>
    </source>
</evidence>
<evidence type="ECO:0000256" key="5">
    <source>
        <dbReference type="ARBA" id="ARBA00023242"/>
    </source>
</evidence>
<keyword evidence="4" id="KW-0804">Transcription</keyword>
<dbReference type="GO" id="GO:0005673">
    <property type="term" value="C:transcription factor TFIIE complex"/>
    <property type="evidence" value="ECO:0007669"/>
    <property type="project" value="InterPro"/>
</dbReference>
<dbReference type="InterPro" id="IPR040501">
    <property type="entry name" value="TFA2_Winged_2"/>
</dbReference>
<dbReference type="PROSITE" id="PS51351">
    <property type="entry name" value="TFIIE_BETA_C"/>
    <property type="match status" value="1"/>
</dbReference>
<feature type="compositionally biased region" description="Polar residues" evidence="7">
    <location>
        <begin position="265"/>
        <end position="274"/>
    </location>
</feature>
<dbReference type="GO" id="GO:0001097">
    <property type="term" value="F:TFIIH-class transcription factor complex binding"/>
    <property type="evidence" value="ECO:0007669"/>
    <property type="project" value="TreeGrafter"/>
</dbReference>
<evidence type="ECO:0000313" key="10">
    <source>
        <dbReference type="Proteomes" id="UP000479710"/>
    </source>
</evidence>
<comment type="subcellular location">
    <subcellularLocation>
        <location evidence="1">Nucleus</location>
    </subcellularLocation>
</comment>
<gene>
    <name evidence="9" type="ORF">E2562_019409</name>
</gene>
<dbReference type="InterPro" id="IPR003166">
    <property type="entry name" value="TFIIE_bsu_DNA-bd"/>
</dbReference>
<dbReference type="PANTHER" id="PTHR12716:SF8">
    <property type="entry name" value="TRANSCRIPTION INITIATION FACTOR IIE SUBUNIT BETA"/>
    <property type="match status" value="1"/>
</dbReference>
<evidence type="ECO:0000256" key="7">
    <source>
        <dbReference type="SAM" id="MobiDB-lite"/>
    </source>
</evidence>
<dbReference type="Proteomes" id="UP000479710">
    <property type="component" value="Unassembled WGS sequence"/>
</dbReference>
<keyword evidence="2" id="KW-0805">Transcription regulation</keyword>
<reference evidence="9 10" key="1">
    <citation type="submission" date="2019-11" db="EMBL/GenBank/DDBJ databases">
        <title>Whole genome sequence of Oryza granulata.</title>
        <authorList>
            <person name="Li W."/>
        </authorList>
    </citation>
    <scope>NUCLEOTIDE SEQUENCE [LARGE SCALE GENOMIC DNA]</scope>
    <source>
        <strain evidence="10">cv. Menghai</strain>
        <tissue evidence="9">Leaf</tissue>
    </source>
</reference>
<dbReference type="GO" id="GO:0003677">
    <property type="term" value="F:DNA binding"/>
    <property type="evidence" value="ECO:0007669"/>
    <property type="project" value="UniProtKB-KW"/>
</dbReference>
<evidence type="ECO:0000256" key="1">
    <source>
        <dbReference type="ARBA" id="ARBA00004123"/>
    </source>
</evidence>
<dbReference type="AlphaFoldDB" id="A0A6G1DK54"/>
<name>A0A6G1DK54_9ORYZ</name>
<organism evidence="9 10">
    <name type="scientific">Oryza meyeriana var. granulata</name>
    <dbReference type="NCBI Taxonomy" id="110450"/>
    <lineage>
        <taxon>Eukaryota</taxon>
        <taxon>Viridiplantae</taxon>
        <taxon>Streptophyta</taxon>
        <taxon>Embryophyta</taxon>
        <taxon>Tracheophyta</taxon>
        <taxon>Spermatophyta</taxon>
        <taxon>Magnoliopsida</taxon>
        <taxon>Liliopsida</taxon>
        <taxon>Poales</taxon>
        <taxon>Poaceae</taxon>
        <taxon>BOP clade</taxon>
        <taxon>Oryzoideae</taxon>
        <taxon>Oryzeae</taxon>
        <taxon>Oryzinae</taxon>
        <taxon>Oryza</taxon>
        <taxon>Oryza meyeriana</taxon>
    </lineage>
</organism>
<evidence type="ECO:0000256" key="3">
    <source>
        <dbReference type="ARBA" id="ARBA00023125"/>
    </source>
</evidence>
<protein>
    <recommendedName>
        <fullName evidence="8">TFIIE beta domain-containing protein</fullName>
    </recommendedName>
</protein>
<evidence type="ECO:0000256" key="6">
    <source>
        <dbReference type="ARBA" id="ARBA00025581"/>
    </source>
</evidence>
<dbReference type="OrthoDB" id="3907302at2759"/>
<evidence type="ECO:0000313" key="9">
    <source>
        <dbReference type="EMBL" id="KAF0912819.1"/>
    </source>
</evidence>
<feature type="compositionally biased region" description="Basic residues" evidence="7">
    <location>
        <begin position="253"/>
        <end position="262"/>
    </location>
</feature>
<evidence type="ECO:0000259" key="8">
    <source>
        <dbReference type="PROSITE" id="PS51351"/>
    </source>
</evidence>
<dbReference type="GO" id="GO:0006367">
    <property type="term" value="P:transcription initiation at RNA polymerase II promoter"/>
    <property type="evidence" value="ECO:0007669"/>
    <property type="project" value="InterPro"/>
</dbReference>
<keyword evidence="10" id="KW-1185">Reference proteome</keyword>
<feature type="region of interest" description="Disordered" evidence="7">
    <location>
        <begin position="229"/>
        <end position="284"/>
    </location>
</feature>
<comment type="function">
    <text evidence="6">Recruits TFIIH to the initiation complex and stimulates the RNA polymerase II C-terminal domain kinase and DNA-dependent ATPase activities of TFIIH. Both TFIIH and TFIIE are required for promoter clearance by RNA polymerase.</text>
</comment>
<dbReference type="Pfam" id="PF18121">
    <property type="entry name" value="TFA2_Winged_2"/>
    <property type="match status" value="1"/>
</dbReference>
<comment type="caution">
    <text evidence="9">The sequence shown here is derived from an EMBL/GenBank/DDBJ whole genome shotgun (WGS) entry which is preliminary data.</text>
</comment>
<feature type="domain" description="TFIIE beta" evidence="8">
    <location>
        <begin position="63"/>
        <end position="138"/>
    </location>
</feature>